<protein>
    <submittedName>
        <fullName evidence="2">Uncharacterized protein</fullName>
    </submittedName>
</protein>
<feature type="compositionally biased region" description="Basic and acidic residues" evidence="1">
    <location>
        <begin position="102"/>
        <end position="115"/>
    </location>
</feature>
<feature type="region of interest" description="Disordered" evidence="1">
    <location>
        <begin position="96"/>
        <end position="115"/>
    </location>
</feature>
<dbReference type="EMBL" id="JAPAAF010000001">
    <property type="protein sequence ID" value="MCW0481346.1"/>
    <property type="molecule type" value="Genomic_DNA"/>
</dbReference>
<gene>
    <name evidence="2" type="ORF">N2K84_01300</name>
</gene>
<name>A0AA41Y4G3_9BACT</name>
<evidence type="ECO:0000313" key="2">
    <source>
        <dbReference type="EMBL" id="MCW0481346.1"/>
    </source>
</evidence>
<dbReference type="AlphaFoldDB" id="A0AA41Y4G3"/>
<proteinExistence type="predicted"/>
<evidence type="ECO:0000256" key="1">
    <source>
        <dbReference type="SAM" id="MobiDB-lite"/>
    </source>
</evidence>
<accession>A0AA41Y4G3</accession>
<organism evidence="2 3">
    <name type="scientific">Gaoshiqia sediminis</name>
    <dbReference type="NCBI Taxonomy" id="2986998"/>
    <lineage>
        <taxon>Bacteria</taxon>
        <taxon>Pseudomonadati</taxon>
        <taxon>Bacteroidota</taxon>
        <taxon>Bacteroidia</taxon>
        <taxon>Marinilabiliales</taxon>
        <taxon>Prolixibacteraceae</taxon>
        <taxon>Gaoshiqia</taxon>
    </lineage>
</organism>
<comment type="caution">
    <text evidence="2">The sequence shown here is derived from an EMBL/GenBank/DDBJ whole genome shotgun (WGS) entry which is preliminary data.</text>
</comment>
<reference evidence="2" key="1">
    <citation type="submission" date="2022-10" db="EMBL/GenBank/DDBJ databases">
        <title>Gaoshiqiia sediminis gen. nov., sp. nov., isolated from coastal sediment.</title>
        <authorList>
            <person name="Yu W.X."/>
            <person name="Mu D.S."/>
            <person name="Du J.Z."/>
            <person name="Liang Y.Q."/>
        </authorList>
    </citation>
    <scope>NUCLEOTIDE SEQUENCE</scope>
    <source>
        <strain evidence="2">A06</strain>
    </source>
</reference>
<dbReference type="Proteomes" id="UP001163821">
    <property type="component" value="Unassembled WGS sequence"/>
</dbReference>
<evidence type="ECO:0000313" key="3">
    <source>
        <dbReference type="Proteomes" id="UP001163821"/>
    </source>
</evidence>
<keyword evidence="3" id="KW-1185">Reference proteome</keyword>
<sequence>MELHKPYLSLTKTNQSYLLGVVLQTTKNNCITGIVQQEIEQGGKKYWGVIITVSDQIQLVNGPDEPIISTSVVIDLDKSVAYKTVKCVVEQKSTTGTYAPAEPKDTHVDFTDGAE</sequence>
<dbReference type="RefSeq" id="WP_282589954.1">
    <property type="nucleotide sequence ID" value="NZ_JAPAAF010000001.1"/>
</dbReference>